<evidence type="ECO:0000313" key="1">
    <source>
        <dbReference type="EMBL" id="VDP43762.1"/>
    </source>
</evidence>
<evidence type="ECO:0000313" key="2">
    <source>
        <dbReference type="Proteomes" id="UP000269396"/>
    </source>
</evidence>
<dbReference type="EMBL" id="UZAL01028795">
    <property type="protein sequence ID" value="VDP43762.1"/>
    <property type="molecule type" value="Genomic_DNA"/>
</dbReference>
<name>A0A3P8CXP6_9TREM</name>
<sequence>MLVAIIQEMFLVEVSYLEIKEIENYTTELHRINVFPSFLTKVWQPDNLHNQQFWN</sequence>
<dbReference type="AlphaFoldDB" id="A0A3P8CXP6"/>
<gene>
    <name evidence="1" type="ORF">SMTD_LOCUS8256</name>
</gene>
<reference evidence="1 2" key="1">
    <citation type="submission" date="2018-11" db="EMBL/GenBank/DDBJ databases">
        <authorList>
            <consortium name="Pathogen Informatics"/>
        </authorList>
    </citation>
    <scope>NUCLEOTIDE SEQUENCE [LARGE SCALE GENOMIC DNA]</scope>
    <source>
        <strain>Denwood</strain>
        <strain evidence="2">Zambia</strain>
    </source>
</reference>
<dbReference type="Proteomes" id="UP000269396">
    <property type="component" value="Unassembled WGS sequence"/>
</dbReference>
<protein>
    <submittedName>
        <fullName evidence="1">Uncharacterized protein</fullName>
    </submittedName>
</protein>
<keyword evidence="2" id="KW-1185">Reference proteome</keyword>
<proteinExistence type="predicted"/>
<accession>A0A3P8CXP6</accession>
<organism evidence="1 2">
    <name type="scientific">Schistosoma mattheei</name>
    <dbReference type="NCBI Taxonomy" id="31246"/>
    <lineage>
        <taxon>Eukaryota</taxon>
        <taxon>Metazoa</taxon>
        <taxon>Spiralia</taxon>
        <taxon>Lophotrochozoa</taxon>
        <taxon>Platyhelminthes</taxon>
        <taxon>Trematoda</taxon>
        <taxon>Digenea</taxon>
        <taxon>Strigeidida</taxon>
        <taxon>Schistosomatoidea</taxon>
        <taxon>Schistosomatidae</taxon>
        <taxon>Schistosoma</taxon>
    </lineage>
</organism>